<dbReference type="Pfam" id="PF10026">
    <property type="entry name" value="DUF2268"/>
    <property type="match status" value="1"/>
</dbReference>
<dbReference type="Proteomes" id="UP000010467">
    <property type="component" value="Chromosome"/>
</dbReference>
<sequence>MPPRWGLPDFPLVGRDLVAVAHWGAGRRPLVELPSAFSHPTPDRVRFVTDDIPSFWMARSGGPGWAEHYFRQGTPGLREFRHRRPQFAALERQVRCRRRFYDSVREASLALHADQAWRAQTRQHWRLLQSWLPEARFPEVYVVMGGLFTAGTAGLDGLLLSAEFFTRGAGADTPELGSWERAALRTVEELPFVITHELVHALQRRANPNLGRLSLLGRALEEGVADFVAALVTGTPPRTDYFEYGLQHEAQLWREFRAVMRRPDTRAWLYQGPRAVKRPADLGYFVGFRIAQAYFARSGEKSAALRELLDVPDPFTVLRISGYGA</sequence>
<dbReference type="STRING" id="937777.Deipe_1615"/>
<dbReference type="HOGENOM" id="CLU_051009_0_0_0"/>
<name>L0A134_DEIPD</name>
<keyword evidence="3" id="KW-1185">Reference proteome</keyword>
<dbReference type="KEGG" id="dpd:Deipe_1615"/>
<evidence type="ECO:0000259" key="1">
    <source>
        <dbReference type="Pfam" id="PF10026"/>
    </source>
</evidence>
<dbReference type="PATRIC" id="fig|937777.3.peg.1616"/>
<dbReference type="GO" id="GO:0006508">
    <property type="term" value="P:proteolysis"/>
    <property type="evidence" value="ECO:0007669"/>
    <property type="project" value="UniProtKB-KW"/>
</dbReference>
<dbReference type="RefSeq" id="WP_015235462.1">
    <property type="nucleotide sequence ID" value="NC_019793.1"/>
</dbReference>
<dbReference type="InterPro" id="IPR018728">
    <property type="entry name" value="DUF2268"/>
</dbReference>
<evidence type="ECO:0000313" key="2">
    <source>
        <dbReference type="EMBL" id="AFZ67154.1"/>
    </source>
</evidence>
<proteinExistence type="predicted"/>
<keyword evidence="2" id="KW-0645">Protease</keyword>
<dbReference type="GO" id="GO:0008233">
    <property type="term" value="F:peptidase activity"/>
    <property type="evidence" value="ECO:0007669"/>
    <property type="project" value="UniProtKB-KW"/>
</dbReference>
<accession>L0A134</accession>
<protein>
    <submittedName>
        <fullName evidence="2">Putative Zn-dependent protease (DUF2268)</fullName>
    </submittedName>
</protein>
<evidence type="ECO:0000313" key="3">
    <source>
        <dbReference type="Proteomes" id="UP000010467"/>
    </source>
</evidence>
<organism evidence="2 3">
    <name type="scientific">Deinococcus peraridilitoris (strain DSM 19664 / LMG 22246 / CIP 109416 / KR-200)</name>
    <dbReference type="NCBI Taxonomy" id="937777"/>
    <lineage>
        <taxon>Bacteria</taxon>
        <taxon>Thermotogati</taxon>
        <taxon>Deinococcota</taxon>
        <taxon>Deinococci</taxon>
        <taxon>Deinococcales</taxon>
        <taxon>Deinococcaceae</taxon>
        <taxon>Deinococcus</taxon>
    </lineage>
</organism>
<gene>
    <name evidence="2" type="ordered locus">Deipe_1615</name>
</gene>
<dbReference type="EMBL" id="CP003382">
    <property type="protein sequence ID" value="AFZ67154.1"/>
    <property type="molecule type" value="Genomic_DNA"/>
</dbReference>
<reference evidence="3" key="1">
    <citation type="submission" date="2012-03" db="EMBL/GenBank/DDBJ databases">
        <title>Complete sequence of chromosome of Deinococcus peraridilitoris DSM 19664.</title>
        <authorList>
            <person name="Lucas S."/>
            <person name="Copeland A."/>
            <person name="Lapidus A."/>
            <person name="Glavina del Rio T."/>
            <person name="Dalin E."/>
            <person name="Tice H."/>
            <person name="Bruce D."/>
            <person name="Goodwin L."/>
            <person name="Pitluck S."/>
            <person name="Peters L."/>
            <person name="Mikhailova N."/>
            <person name="Lu M."/>
            <person name="Kyrpides N."/>
            <person name="Mavromatis K."/>
            <person name="Ivanova N."/>
            <person name="Brettin T."/>
            <person name="Detter J.C."/>
            <person name="Han C."/>
            <person name="Larimer F."/>
            <person name="Land M."/>
            <person name="Hauser L."/>
            <person name="Markowitz V."/>
            <person name="Cheng J.-F."/>
            <person name="Hugenholtz P."/>
            <person name="Woyke T."/>
            <person name="Wu D."/>
            <person name="Pukall R."/>
            <person name="Steenblock K."/>
            <person name="Brambilla E."/>
            <person name="Klenk H.-P."/>
            <person name="Eisen J.A."/>
        </authorList>
    </citation>
    <scope>NUCLEOTIDE SEQUENCE [LARGE SCALE GENOMIC DNA]</scope>
    <source>
        <strain evidence="3">DSM 19664 / LMG 22246 / CIP 109416 / KR-200</strain>
    </source>
</reference>
<keyword evidence="2" id="KW-0378">Hydrolase</keyword>
<feature type="domain" description="DUF2268" evidence="1">
    <location>
        <begin position="186"/>
        <end position="303"/>
    </location>
</feature>
<dbReference type="OrthoDB" id="6402335at2"/>
<dbReference type="eggNOG" id="COG5504">
    <property type="taxonomic scope" value="Bacteria"/>
</dbReference>
<dbReference type="AlphaFoldDB" id="L0A134"/>